<comment type="caution">
    <text evidence="1">The sequence shown here is derived from an EMBL/GenBank/DDBJ whole genome shotgun (WGS) entry which is preliminary data.</text>
</comment>
<dbReference type="RefSeq" id="WP_164034912.1">
    <property type="nucleotide sequence ID" value="NZ_JAAGNZ010000001.1"/>
</dbReference>
<dbReference type="EMBL" id="JAAGNZ010000001">
    <property type="protein sequence ID" value="NEU65592.1"/>
    <property type="molecule type" value="Genomic_DNA"/>
</dbReference>
<organism evidence="1 2">
    <name type="scientific">Spirosoma agri</name>
    <dbReference type="NCBI Taxonomy" id="1987381"/>
    <lineage>
        <taxon>Bacteria</taxon>
        <taxon>Pseudomonadati</taxon>
        <taxon>Bacteroidota</taxon>
        <taxon>Cytophagia</taxon>
        <taxon>Cytophagales</taxon>
        <taxon>Cytophagaceae</taxon>
        <taxon>Spirosoma</taxon>
    </lineage>
</organism>
<keyword evidence="1" id="KW-0808">Transferase</keyword>
<dbReference type="InterPro" id="IPR029063">
    <property type="entry name" value="SAM-dependent_MTases_sf"/>
</dbReference>
<dbReference type="SUPFAM" id="SSF53335">
    <property type="entry name" value="S-adenosyl-L-methionine-dependent methyltransferases"/>
    <property type="match status" value="1"/>
</dbReference>
<protein>
    <submittedName>
        <fullName evidence="1">Class I SAM-dependent methyltransferase</fullName>
    </submittedName>
</protein>
<dbReference type="GO" id="GO:0032259">
    <property type="term" value="P:methylation"/>
    <property type="evidence" value="ECO:0007669"/>
    <property type="project" value="UniProtKB-KW"/>
</dbReference>
<reference evidence="1 2" key="1">
    <citation type="submission" date="2020-02" db="EMBL/GenBank/DDBJ databases">
        <title>Draft genome sequence of two Spirosoma agri KCTC 52727 and Spirosoma terrae KCTC 52035.</title>
        <authorList>
            <person name="Rojas J."/>
            <person name="Ambika Manirajan B."/>
            <person name="Ratering S."/>
            <person name="Suarez C."/>
            <person name="Schnell S."/>
        </authorList>
    </citation>
    <scope>NUCLEOTIDE SEQUENCE [LARGE SCALE GENOMIC DNA]</scope>
    <source>
        <strain evidence="1 2">KCTC 52727</strain>
    </source>
</reference>
<evidence type="ECO:0000313" key="1">
    <source>
        <dbReference type="EMBL" id="NEU65592.1"/>
    </source>
</evidence>
<dbReference type="Gene3D" id="3.40.50.150">
    <property type="entry name" value="Vaccinia Virus protein VP39"/>
    <property type="match status" value="1"/>
</dbReference>
<dbReference type="Proteomes" id="UP000477386">
    <property type="component" value="Unassembled WGS sequence"/>
</dbReference>
<name>A0A6M0ID33_9BACT</name>
<sequence>MTSDPQLAVNLYASKSQQYYTNVRTDLVSLLPASPTLKVLEVGAGGGDTLVYIKAQKLASEVVGIDIFDLPDTNQRNPLIDRFIIVDIEKDALDYAPGYFDVILCGDVIEHLVDPWATIKKLATYLKKDGLLVISTPNFRHLYNFITIFLQGDFKYNPAGDLLDRTHLRFFCKKNIEELVRTEEFAFQSIAPIIAFKDYKPRFFVRFFNAVTGRLFEQFIVSQYVVVGRRR</sequence>
<keyword evidence="1" id="KW-0489">Methyltransferase</keyword>
<accession>A0A6M0ID33</accession>
<proteinExistence type="predicted"/>
<dbReference type="Pfam" id="PF13489">
    <property type="entry name" value="Methyltransf_23"/>
    <property type="match status" value="1"/>
</dbReference>
<evidence type="ECO:0000313" key="2">
    <source>
        <dbReference type="Proteomes" id="UP000477386"/>
    </source>
</evidence>
<dbReference type="AlphaFoldDB" id="A0A6M0ID33"/>
<dbReference type="PANTHER" id="PTHR43861">
    <property type="entry name" value="TRANS-ACONITATE 2-METHYLTRANSFERASE-RELATED"/>
    <property type="match status" value="1"/>
</dbReference>
<gene>
    <name evidence="1" type="ORF">GK091_01770</name>
</gene>
<dbReference type="GO" id="GO:0008168">
    <property type="term" value="F:methyltransferase activity"/>
    <property type="evidence" value="ECO:0007669"/>
    <property type="project" value="UniProtKB-KW"/>
</dbReference>
<dbReference type="CDD" id="cd02440">
    <property type="entry name" value="AdoMet_MTases"/>
    <property type="match status" value="1"/>
</dbReference>
<keyword evidence="2" id="KW-1185">Reference proteome</keyword>